<proteinExistence type="predicted"/>
<comment type="caution">
    <text evidence="1">The sequence shown here is derived from an EMBL/GenBank/DDBJ whole genome shotgun (WGS) entry which is preliminary data.</text>
</comment>
<dbReference type="EMBL" id="VDGG01000016">
    <property type="protein sequence ID" value="TQR15388.1"/>
    <property type="molecule type" value="Genomic_DNA"/>
</dbReference>
<keyword evidence="2" id="KW-1185">Reference proteome</keyword>
<organism evidence="1 2">
    <name type="scientific">Psychrobacillus soli</name>
    <dbReference type="NCBI Taxonomy" id="1543965"/>
    <lineage>
        <taxon>Bacteria</taxon>
        <taxon>Bacillati</taxon>
        <taxon>Bacillota</taxon>
        <taxon>Bacilli</taxon>
        <taxon>Bacillales</taxon>
        <taxon>Bacillaceae</taxon>
        <taxon>Psychrobacillus</taxon>
    </lineage>
</organism>
<protein>
    <recommendedName>
        <fullName evidence="3">Heptaprenyl diphosphate synthase</fullName>
    </recommendedName>
</protein>
<dbReference type="Proteomes" id="UP000318937">
    <property type="component" value="Unassembled WGS sequence"/>
</dbReference>
<dbReference type="Pfam" id="PF07307">
    <property type="entry name" value="HEPPP_synt_1"/>
    <property type="match status" value="1"/>
</dbReference>
<evidence type="ECO:0000313" key="1">
    <source>
        <dbReference type="EMBL" id="TQR15388.1"/>
    </source>
</evidence>
<dbReference type="OrthoDB" id="2417886at2"/>
<name>A0A544TD43_9BACI</name>
<evidence type="ECO:0008006" key="3">
    <source>
        <dbReference type="Google" id="ProtNLM"/>
    </source>
</evidence>
<sequence length="253" mass="29419">MNEAMITQQVKQYKSDILLQIGQSTLLNYTGVPIIDEERLFFTLLPLLNGEEWNESERISVFAISLIFSALAAHDLVKEQNATSREQQLQVLAGDYYSGKYYQLLAKDKKIDLIRQLSECVTTITEHKTRFYDQQNYTFEQLVGSIQLIVSKPIEQFMEYYSFHEYVFFMKEALLLASLKKEIAAYERLEATLYIDKSSVLKSNINLLQAEMKKIENDLIQDVRSSELLKDHVKHAIVERVTKRSLETQLREG</sequence>
<gene>
    <name evidence="1" type="ORF">FG383_09825</name>
</gene>
<dbReference type="RefSeq" id="WP_142607235.1">
    <property type="nucleotide sequence ID" value="NZ_VDGG01000016.1"/>
</dbReference>
<dbReference type="AlphaFoldDB" id="A0A544TD43"/>
<dbReference type="InterPro" id="IPR009920">
    <property type="entry name" value="HEPPP_synth_su1"/>
</dbReference>
<accession>A0A544TD43</accession>
<dbReference type="Gene3D" id="1.20.120.1450">
    <property type="match status" value="1"/>
</dbReference>
<evidence type="ECO:0000313" key="2">
    <source>
        <dbReference type="Proteomes" id="UP000318937"/>
    </source>
</evidence>
<reference evidence="1 2" key="1">
    <citation type="submission" date="2019-05" db="EMBL/GenBank/DDBJ databases">
        <title>Psychrobacillus vulpis sp. nov., a new species isolated from feces of a red fox that inhabits in The Tablas de Daimiel Natural Park, Albacete, Spain.</title>
        <authorList>
            <person name="Rodriguez M."/>
            <person name="Reina J.C."/>
            <person name="Bejar V."/>
            <person name="Llamas I."/>
        </authorList>
    </citation>
    <scope>NUCLEOTIDE SEQUENCE [LARGE SCALE GENOMIC DNA]</scope>
    <source>
        <strain evidence="1 2">NHI-2</strain>
    </source>
</reference>
<dbReference type="GO" id="GO:0009234">
    <property type="term" value="P:menaquinone biosynthetic process"/>
    <property type="evidence" value="ECO:0007669"/>
    <property type="project" value="InterPro"/>
</dbReference>